<dbReference type="InterPro" id="IPR016061">
    <property type="entry name" value="Pro-tRNA_ligase_II_C"/>
</dbReference>
<dbReference type="SUPFAM" id="SSF64586">
    <property type="entry name" value="C-terminal domain of ProRS"/>
    <property type="match status" value="1"/>
</dbReference>
<keyword evidence="3 8" id="KW-0547">Nucleotide-binding</keyword>
<dbReference type="Gene3D" id="3.40.50.800">
    <property type="entry name" value="Anticodon-binding domain"/>
    <property type="match status" value="1"/>
</dbReference>
<dbReference type="RefSeq" id="WP_111518416.1">
    <property type="nucleotide sequence ID" value="NZ_QKUB01000003.1"/>
</dbReference>
<name>A0A2W7G1M0_9BACT</name>
<comment type="caution">
    <text evidence="10">The sequence shown here is derived from an EMBL/GenBank/DDBJ whole genome shotgun (WGS) entry which is preliminary data.</text>
</comment>
<dbReference type="Gene3D" id="3.30.930.10">
    <property type="entry name" value="Bira Bifunctional Protein, Domain 2"/>
    <property type="match status" value="1"/>
</dbReference>
<keyword evidence="5 8" id="KW-0648">Protein biosynthesis</keyword>
<proteinExistence type="inferred from homology"/>
<dbReference type="InterPro" id="IPR017449">
    <property type="entry name" value="Pro-tRNA_synth_II"/>
</dbReference>
<evidence type="ECO:0000256" key="5">
    <source>
        <dbReference type="ARBA" id="ARBA00022917"/>
    </source>
</evidence>
<dbReference type="InterPro" id="IPR045864">
    <property type="entry name" value="aa-tRNA-synth_II/BPL/LPL"/>
</dbReference>
<dbReference type="InterPro" id="IPR004499">
    <property type="entry name" value="Pro-tRNA-ligase_IIa_arc-type"/>
</dbReference>
<gene>
    <name evidence="8" type="primary">proS</name>
    <name evidence="10" type="ORF">BCF89_10349</name>
</gene>
<dbReference type="PRINTS" id="PR01046">
    <property type="entry name" value="TRNASYNTHPRO"/>
</dbReference>
<evidence type="ECO:0000256" key="1">
    <source>
        <dbReference type="ARBA" id="ARBA00022490"/>
    </source>
</evidence>
<dbReference type="PANTHER" id="PTHR43382">
    <property type="entry name" value="PROLYL-TRNA SYNTHETASE"/>
    <property type="match status" value="1"/>
</dbReference>
<comment type="similarity">
    <text evidence="8">Belongs to the class-II aminoacyl-tRNA synthetase family. ProS type 3 subfamily.</text>
</comment>
<dbReference type="Pfam" id="PF03129">
    <property type="entry name" value="HGTP_anticodon"/>
    <property type="match status" value="1"/>
</dbReference>
<comment type="catalytic activity">
    <reaction evidence="7 8">
        <text>tRNA(Pro) + L-proline + ATP = L-prolyl-tRNA(Pro) + AMP + diphosphate</text>
        <dbReference type="Rhea" id="RHEA:14305"/>
        <dbReference type="Rhea" id="RHEA-COMP:9700"/>
        <dbReference type="Rhea" id="RHEA-COMP:9702"/>
        <dbReference type="ChEBI" id="CHEBI:30616"/>
        <dbReference type="ChEBI" id="CHEBI:33019"/>
        <dbReference type="ChEBI" id="CHEBI:60039"/>
        <dbReference type="ChEBI" id="CHEBI:78442"/>
        <dbReference type="ChEBI" id="CHEBI:78532"/>
        <dbReference type="ChEBI" id="CHEBI:456215"/>
        <dbReference type="EC" id="6.1.1.15"/>
    </reaction>
</comment>
<dbReference type="InterPro" id="IPR033721">
    <property type="entry name" value="ProRS_core_arch_euk"/>
</dbReference>
<evidence type="ECO:0000256" key="8">
    <source>
        <dbReference type="HAMAP-Rule" id="MF_01571"/>
    </source>
</evidence>
<dbReference type="HAMAP" id="MF_01571">
    <property type="entry name" value="Pro_tRNA_synth_type3"/>
    <property type="match status" value="1"/>
</dbReference>
<dbReference type="PANTHER" id="PTHR43382:SF2">
    <property type="entry name" value="BIFUNCTIONAL GLUTAMATE_PROLINE--TRNA LIGASE"/>
    <property type="match status" value="1"/>
</dbReference>
<dbReference type="AlphaFoldDB" id="A0A2W7G1M0"/>
<keyword evidence="2 8" id="KW-0436">Ligase</keyword>
<comment type="subunit">
    <text evidence="8">Homodimer.</text>
</comment>
<dbReference type="CDD" id="cd00778">
    <property type="entry name" value="ProRS_core_arch_euk"/>
    <property type="match status" value="1"/>
</dbReference>
<dbReference type="GO" id="GO:0005524">
    <property type="term" value="F:ATP binding"/>
    <property type="evidence" value="ECO:0007669"/>
    <property type="project" value="UniProtKB-UniRule"/>
</dbReference>
<keyword evidence="4 8" id="KW-0067">ATP-binding</keyword>
<dbReference type="OrthoDB" id="9809052at2"/>
<reference evidence="10 11" key="1">
    <citation type="submission" date="2018-06" db="EMBL/GenBank/DDBJ databases">
        <title>Genomic Encyclopedia of Archaeal and Bacterial Type Strains, Phase II (KMG-II): from individual species to whole genera.</title>
        <authorList>
            <person name="Goeker M."/>
        </authorList>
    </citation>
    <scope>NUCLEOTIDE SEQUENCE [LARGE SCALE GENOMIC DNA]</scope>
    <source>
        <strain evidence="10 11">ATCC 51348</strain>
    </source>
</reference>
<dbReference type="GO" id="GO:0006433">
    <property type="term" value="P:prolyl-tRNA aminoacylation"/>
    <property type="evidence" value="ECO:0007669"/>
    <property type="project" value="UniProtKB-UniRule"/>
</dbReference>
<organism evidence="10 11">
    <name type="scientific">Metamycoplasma auris</name>
    <dbReference type="NCBI Taxonomy" id="51363"/>
    <lineage>
        <taxon>Bacteria</taxon>
        <taxon>Bacillati</taxon>
        <taxon>Mycoplasmatota</taxon>
        <taxon>Mycoplasmoidales</taxon>
        <taxon>Metamycoplasmataceae</taxon>
        <taxon>Metamycoplasma</taxon>
    </lineage>
</organism>
<keyword evidence="1 8" id="KW-0963">Cytoplasm</keyword>
<evidence type="ECO:0000313" key="11">
    <source>
        <dbReference type="Proteomes" id="UP000249646"/>
    </source>
</evidence>
<dbReference type="SMART" id="SM00946">
    <property type="entry name" value="ProRS-C_1"/>
    <property type="match status" value="1"/>
</dbReference>
<evidence type="ECO:0000259" key="9">
    <source>
        <dbReference type="PROSITE" id="PS50862"/>
    </source>
</evidence>
<dbReference type="Pfam" id="PF00587">
    <property type="entry name" value="tRNA-synt_2b"/>
    <property type="match status" value="1"/>
</dbReference>
<dbReference type="InterPro" id="IPR002316">
    <property type="entry name" value="Pro-tRNA-ligase_IIa"/>
</dbReference>
<dbReference type="GO" id="GO:0005737">
    <property type="term" value="C:cytoplasm"/>
    <property type="evidence" value="ECO:0007669"/>
    <property type="project" value="UniProtKB-SubCell"/>
</dbReference>
<dbReference type="InterPro" id="IPR006195">
    <property type="entry name" value="aa-tRNA-synth_II"/>
</dbReference>
<evidence type="ECO:0000256" key="6">
    <source>
        <dbReference type="ARBA" id="ARBA00023146"/>
    </source>
</evidence>
<dbReference type="Gene3D" id="3.30.110.30">
    <property type="entry name" value="C-terminal domain of ProRS"/>
    <property type="match status" value="1"/>
</dbReference>
<keyword evidence="11" id="KW-1185">Reference proteome</keyword>
<dbReference type="SUPFAM" id="SSF55681">
    <property type="entry name" value="Class II aaRS and biotin synthetases"/>
    <property type="match status" value="1"/>
</dbReference>
<dbReference type="GO" id="GO:0004827">
    <property type="term" value="F:proline-tRNA ligase activity"/>
    <property type="evidence" value="ECO:0007669"/>
    <property type="project" value="UniProtKB-UniRule"/>
</dbReference>
<protein>
    <recommendedName>
        <fullName evidence="8">Proline--tRNA ligase</fullName>
        <ecNumber evidence="8">6.1.1.15</ecNumber>
    </recommendedName>
    <alternativeName>
        <fullName evidence="8">Prolyl-tRNA synthetase</fullName>
        <shortName evidence="8">ProRS</shortName>
    </alternativeName>
</protein>
<evidence type="ECO:0000256" key="7">
    <source>
        <dbReference type="ARBA" id="ARBA00047671"/>
    </source>
</evidence>
<dbReference type="EC" id="6.1.1.15" evidence="8"/>
<dbReference type="NCBIfam" id="TIGR00408">
    <property type="entry name" value="proS_fam_I"/>
    <property type="match status" value="1"/>
</dbReference>
<comment type="subcellular location">
    <subcellularLocation>
        <location evidence="8">Cytoplasm</location>
    </subcellularLocation>
</comment>
<keyword evidence="6 8" id="KW-0030">Aminoacyl-tRNA synthetase</keyword>
<comment type="domain">
    <text evidence="8">Consists of three domains: the N-terminal catalytic domain, the anticodon-binding domain and the C-terminal extension.</text>
</comment>
<dbReference type="SUPFAM" id="SSF52954">
    <property type="entry name" value="Class II aaRS ABD-related"/>
    <property type="match status" value="1"/>
</dbReference>
<evidence type="ECO:0000256" key="4">
    <source>
        <dbReference type="ARBA" id="ARBA00022840"/>
    </source>
</evidence>
<dbReference type="InterPro" id="IPR002314">
    <property type="entry name" value="aa-tRNA-synt_IIb"/>
</dbReference>
<dbReference type="GO" id="GO:0017101">
    <property type="term" value="C:aminoacyl-tRNA synthetase multienzyme complex"/>
    <property type="evidence" value="ECO:0007669"/>
    <property type="project" value="TreeGrafter"/>
</dbReference>
<evidence type="ECO:0000256" key="3">
    <source>
        <dbReference type="ARBA" id="ARBA00022741"/>
    </source>
</evidence>
<dbReference type="EMBL" id="QKUB01000003">
    <property type="protein sequence ID" value="PZW00590.1"/>
    <property type="molecule type" value="Genomic_DNA"/>
</dbReference>
<dbReference type="PROSITE" id="PS50862">
    <property type="entry name" value="AA_TRNA_LIGASE_II"/>
    <property type="match status" value="1"/>
</dbReference>
<dbReference type="Proteomes" id="UP000249646">
    <property type="component" value="Unassembled WGS sequence"/>
</dbReference>
<dbReference type="InterPro" id="IPR036621">
    <property type="entry name" value="Anticodon-bd_dom_sf"/>
</dbReference>
<evidence type="ECO:0000256" key="2">
    <source>
        <dbReference type="ARBA" id="ARBA00022598"/>
    </source>
</evidence>
<sequence length="477" mass="54687">MKKLEKITTQEENFAKWYTDVIQNGDLMAYGSSKGSIIFKPLSFGIWDNIRLILDKEFKRIGVKNVNLPLLIPESLLNKEKNHIDGFNPELATVTEVGGKKLTEKFFIRPTSEVLFGDFFKNEIESYNDLPLIYNQWVNVLRWEKTTNPFLRTREFLWQEGHTIHSTQEEAETLTKKMLDIYTSFVEEYLAIPVVKGQKTEHEKFAGATYTYTIEAMMKDKKALQTGTSHYLGQNFTKAFNITFKNKENKLENPYGTSWGVSTRLLGALIMTHGDDRGIIIPPKIAPTKVDIIELFAAKDSRVSEVASQISMLLDNEFISNEIDKSNKNAGFKAANSEIHGTPLRIEIGPRDLDNDVVTFVRRDTLEKHQVPISNVLQMTKKLLDDIQNNLFNQAKLRLINSIKIAYNYDEFKQIINSGYWAITKFCGDSILEDEIKKDTGATSRCMPFNLDIKIQSDNCFYSNKKTDKIVIFAKSY</sequence>
<dbReference type="Pfam" id="PF09180">
    <property type="entry name" value="ProRS-C_1"/>
    <property type="match status" value="1"/>
</dbReference>
<dbReference type="FunFam" id="3.30.930.10:FF:000037">
    <property type="entry name" value="Proline--tRNA ligase"/>
    <property type="match status" value="1"/>
</dbReference>
<comment type="function">
    <text evidence="8">Catalyzes the attachment of proline to tRNA(Pro) in a two-step reaction: proline is first activated by ATP to form Pro-AMP and then transferred to the acceptor end of tRNA(Pro).</text>
</comment>
<feature type="domain" description="Aminoacyl-transfer RNA synthetases class-II family profile" evidence="9">
    <location>
        <begin position="46"/>
        <end position="282"/>
    </location>
</feature>
<evidence type="ECO:0000313" key="10">
    <source>
        <dbReference type="EMBL" id="PZW00590.1"/>
    </source>
</evidence>
<dbReference type="InterPro" id="IPR004154">
    <property type="entry name" value="Anticodon-bd"/>
</dbReference>
<accession>A0A2W7G1M0</accession>